<feature type="compositionally biased region" description="Acidic residues" evidence="1">
    <location>
        <begin position="111"/>
        <end position="124"/>
    </location>
</feature>
<dbReference type="RefSeq" id="WP_254418345.1">
    <property type="nucleotide sequence ID" value="NZ_BAAAJB010000088.1"/>
</dbReference>
<keyword evidence="3" id="KW-1185">Reference proteome</keyword>
<reference evidence="2" key="1">
    <citation type="submission" date="2022-06" db="EMBL/GenBank/DDBJ databases">
        <authorList>
            <person name="Ping M."/>
        </authorList>
    </citation>
    <scope>NUCLEOTIDE SEQUENCE</scope>
    <source>
        <strain evidence="2">JCM11759T</strain>
    </source>
</reference>
<organism evidence="2 3">
    <name type="scientific">Nocardiopsis exhalans</name>
    <dbReference type="NCBI Taxonomy" id="163604"/>
    <lineage>
        <taxon>Bacteria</taxon>
        <taxon>Bacillati</taxon>
        <taxon>Actinomycetota</taxon>
        <taxon>Actinomycetes</taxon>
        <taxon>Streptosporangiales</taxon>
        <taxon>Nocardiopsidaceae</taxon>
        <taxon>Nocardiopsis</taxon>
    </lineage>
</organism>
<sequence length="146" mass="15253">MSLVACSSGGPEPGGTAVVGDDPRIVVHDFSVARDMLLNLRLEYLSEHGCLVVRSIDIETGESAGVSAPIWPSDVEPLNEDGRIGVTDPEAGELVDGDSFTAGGSYTSASELDEAPDLPEECAPEGEFVTINQGSLEKGPYEGDSR</sequence>
<accession>A0ABY5D7L4</accession>
<dbReference type="EMBL" id="CP099837">
    <property type="protein sequence ID" value="USY19063.1"/>
    <property type="molecule type" value="Genomic_DNA"/>
</dbReference>
<dbReference type="Proteomes" id="UP001055940">
    <property type="component" value="Chromosome"/>
</dbReference>
<evidence type="ECO:0000313" key="3">
    <source>
        <dbReference type="Proteomes" id="UP001055940"/>
    </source>
</evidence>
<protein>
    <recommendedName>
        <fullName evidence="4">Lipoprotein</fullName>
    </recommendedName>
</protein>
<evidence type="ECO:0000313" key="2">
    <source>
        <dbReference type="EMBL" id="USY19063.1"/>
    </source>
</evidence>
<evidence type="ECO:0000256" key="1">
    <source>
        <dbReference type="SAM" id="MobiDB-lite"/>
    </source>
</evidence>
<proteinExistence type="predicted"/>
<gene>
    <name evidence="2" type="ORF">NE857_27940</name>
</gene>
<name>A0ABY5D7L4_9ACTN</name>
<evidence type="ECO:0008006" key="4">
    <source>
        <dbReference type="Google" id="ProtNLM"/>
    </source>
</evidence>
<feature type="region of interest" description="Disordered" evidence="1">
    <location>
        <begin position="65"/>
        <end position="146"/>
    </location>
</feature>